<dbReference type="RefSeq" id="WP_197965828.1">
    <property type="nucleotide sequence ID" value="NZ_JACEGD010000008.1"/>
</dbReference>
<protein>
    <submittedName>
        <fullName evidence="2">Uncharacterized protein</fullName>
    </submittedName>
</protein>
<organism evidence="2 3">
    <name type="scientific">Bradyrhizobium diversitatis</name>
    <dbReference type="NCBI Taxonomy" id="2755406"/>
    <lineage>
        <taxon>Bacteria</taxon>
        <taxon>Pseudomonadati</taxon>
        <taxon>Pseudomonadota</taxon>
        <taxon>Alphaproteobacteria</taxon>
        <taxon>Hyphomicrobiales</taxon>
        <taxon>Nitrobacteraceae</taxon>
        <taxon>Bradyrhizobium</taxon>
    </lineage>
</organism>
<keyword evidence="1" id="KW-0812">Transmembrane</keyword>
<dbReference type="EMBL" id="JACEGD010000008">
    <property type="protein sequence ID" value="MBH5386439.1"/>
    <property type="molecule type" value="Genomic_DNA"/>
</dbReference>
<evidence type="ECO:0000313" key="2">
    <source>
        <dbReference type="EMBL" id="MBH5386439.1"/>
    </source>
</evidence>
<name>A0ABS0NZM5_9BRAD</name>
<reference evidence="2 3" key="1">
    <citation type="submission" date="2020-07" db="EMBL/GenBank/DDBJ databases">
        <title>Bradyrhizobium diversity isolated from nodules of indigenous legumes of Western Australia.</title>
        <authorList>
            <person name="Klepa M.S."/>
        </authorList>
    </citation>
    <scope>NUCLEOTIDE SEQUENCE [LARGE SCALE GENOMIC DNA]</scope>
    <source>
        <strain evidence="2 3">CNPSo 4019</strain>
    </source>
</reference>
<dbReference type="Proteomes" id="UP001194539">
    <property type="component" value="Unassembled WGS sequence"/>
</dbReference>
<gene>
    <name evidence="2" type="ORF">H1B27_09090</name>
</gene>
<evidence type="ECO:0000313" key="3">
    <source>
        <dbReference type="Proteomes" id="UP001194539"/>
    </source>
</evidence>
<feature type="transmembrane region" description="Helical" evidence="1">
    <location>
        <begin position="69"/>
        <end position="90"/>
    </location>
</feature>
<keyword evidence="1" id="KW-0472">Membrane</keyword>
<keyword evidence="3" id="KW-1185">Reference proteome</keyword>
<evidence type="ECO:0000256" key="1">
    <source>
        <dbReference type="SAM" id="Phobius"/>
    </source>
</evidence>
<sequence>MSDTERQRIRTENLRRLAARPLWEKCIAMAGLATGAISVPLYPYLFGHLTIGWEKLGFTRTIVPSEEPALFIATLLFFEGFFICVLYFLYKGYFFHSSDERPDS</sequence>
<comment type="caution">
    <text evidence="2">The sequence shown here is derived from an EMBL/GenBank/DDBJ whole genome shotgun (WGS) entry which is preliminary data.</text>
</comment>
<accession>A0ABS0NZM5</accession>
<feature type="transmembrane region" description="Helical" evidence="1">
    <location>
        <begin position="26"/>
        <end position="49"/>
    </location>
</feature>
<proteinExistence type="predicted"/>
<keyword evidence="1" id="KW-1133">Transmembrane helix</keyword>